<dbReference type="PANTHER" id="PTHR45696">
    <property type="entry name" value="60S ACIDIC RIBOSOMAL PROTEIN P1"/>
    <property type="match status" value="1"/>
</dbReference>
<dbReference type="AlphaFoldDB" id="A0A9Q4Q2J1"/>
<comment type="similarity">
    <text evidence="1 4">Belongs to the eukaryotic ribosomal protein P1/P2 family.</text>
</comment>
<dbReference type="NCBIfam" id="TIGR03685">
    <property type="entry name" value="ribo_P1_arch"/>
    <property type="match status" value="1"/>
</dbReference>
<proteinExistence type="inferred from homology"/>
<comment type="caution">
    <text evidence="6">The sequence shown here is derived from an EMBL/GenBank/DDBJ whole genome shotgun (WGS) entry which is preliminary data.</text>
</comment>
<keyword evidence="7" id="KW-1185">Reference proteome</keyword>
<dbReference type="InterPro" id="IPR038716">
    <property type="entry name" value="P1/P2_N_sf"/>
</dbReference>
<protein>
    <recommendedName>
        <fullName evidence="4">Large ribosomal subunit protein P1</fullName>
    </recommendedName>
</protein>
<comment type="subunit">
    <text evidence="4">Part of the 50S ribosomal subunit. Homodimer, it forms part of the ribosomal stalk which helps the ribosome interact with GTP-bound translation factors. Forms a heptameric L10(L12)2(L12)2(L12)2 complex, where L10 forms an elongated spine to which the L12 dimers bind in a sequential fashion.</text>
</comment>
<gene>
    <name evidence="6" type="primary">rpl12p</name>
    <name evidence="4" type="synonym">rpl12</name>
    <name evidence="6" type="ORF">NDI89_06885</name>
</gene>
<feature type="region of interest" description="Disordered" evidence="5">
    <location>
        <begin position="60"/>
        <end position="111"/>
    </location>
</feature>
<evidence type="ECO:0000256" key="5">
    <source>
        <dbReference type="SAM" id="MobiDB-lite"/>
    </source>
</evidence>
<evidence type="ECO:0000256" key="3">
    <source>
        <dbReference type="ARBA" id="ARBA00023274"/>
    </source>
</evidence>
<dbReference type="GO" id="GO:1990904">
    <property type="term" value="C:ribonucleoprotein complex"/>
    <property type="evidence" value="ECO:0007669"/>
    <property type="project" value="UniProtKB-KW"/>
</dbReference>
<comment type="function">
    <text evidence="4">Forms part of the ribosomal stalk, playing a central role in the interaction of the ribosome with GTP-bound translation factors.</text>
</comment>
<dbReference type="InterPro" id="IPR027534">
    <property type="entry name" value="Ribosomal_P1/P2"/>
</dbReference>
<organism evidence="6 7">
    <name type="scientific">Natrinema salsiterrestre</name>
    <dbReference type="NCBI Taxonomy" id="2950540"/>
    <lineage>
        <taxon>Archaea</taxon>
        <taxon>Methanobacteriati</taxon>
        <taxon>Methanobacteriota</taxon>
        <taxon>Stenosarchaea group</taxon>
        <taxon>Halobacteria</taxon>
        <taxon>Halobacteriales</taxon>
        <taxon>Natrialbaceae</taxon>
        <taxon>Natrinema</taxon>
    </lineage>
</organism>
<dbReference type="Proteomes" id="UP001154061">
    <property type="component" value="Unassembled WGS sequence"/>
</dbReference>
<dbReference type="CDD" id="cd05832">
    <property type="entry name" value="Ribosomal_L12p"/>
    <property type="match status" value="1"/>
</dbReference>
<dbReference type="FunFam" id="1.10.10.1410:FF:000002">
    <property type="entry name" value="60S acidic ribosomal protein P2"/>
    <property type="match status" value="1"/>
</dbReference>
<feature type="compositionally biased region" description="Low complexity" evidence="5">
    <location>
        <begin position="60"/>
        <end position="75"/>
    </location>
</feature>
<sequence>MEYVYAALILHEADREISEDNVRDVLEAANVEVDESRVRALVAALEDVDIEDAIADTAFGGAAPAPAAGAAGAPAEEAEEEPEEEAEDEPEPEEDEDEDDTAGEGLGELFG</sequence>
<keyword evidence="3 4" id="KW-0687">Ribonucleoprotein</keyword>
<evidence type="ECO:0000256" key="4">
    <source>
        <dbReference type="HAMAP-Rule" id="MF_01478"/>
    </source>
</evidence>
<dbReference type="GO" id="GO:0005840">
    <property type="term" value="C:ribosome"/>
    <property type="evidence" value="ECO:0007669"/>
    <property type="project" value="UniProtKB-KW"/>
</dbReference>
<evidence type="ECO:0000313" key="6">
    <source>
        <dbReference type="EMBL" id="MDF9745308.1"/>
    </source>
</evidence>
<evidence type="ECO:0000256" key="1">
    <source>
        <dbReference type="ARBA" id="ARBA00005436"/>
    </source>
</evidence>
<dbReference type="Pfam" id="PF00428">
    <property type="entry name" value="Ribosomal_60s"/>
    <property type="match status" value="1"/>
</dbReference>
<name>A0A9Q4Q2J1_9EURY</name>
<dbReference type="RefSeq" id="WP_277520784.1">
    <property type="nucleotide sequence ID" value="NZ_JAMQOT010000002.1"/>
</dbReference>
<dbReference type="HAMAP" id="MF_01478">
    <property type="entry name" value="Ribosomal_L12_arch"/>
    <property type="match status" value="1"/>
</dbReference>
<feature type="compositionally biased region" description="Acidic residues" evidence="5">
    <location>
        <begin position="76"/>
        <end position="102"/>
    </location>
</feature>
<accession>A0A9Q4Q2J1</accession>
<dbReference type="Gene3D" id="1.10.10.1410">
    <property type="match status" value="1"/>
</dbReference>
<dbReference type="GO" id="GO:0003735">
    <property type="term" value="F:structural constituent of ribosome"/>
    <property type="evidence" value="ECO:0007669"/>
    <property type="project" value="InterPro"/>
</dbReference>
<evidence type="ECO:0000256" key="2">
    <source>
        <dbReference type="ARBA" id="ARBA00022980"/>
    </source>
</evidence>
<reference evidence="6" key="1">
    <citation type="submission" date="2022-06" db="EMBL/GenBank/DDBJ databases">
        <title>Natrinema sp. a new haloarchaeum isolate from saline soil.</title>
        <authorList>
            <person name="Strakova D."/>
            <person name="Galisteo C."/>
            <person name="Sanchez-Porro C."/>
            <person name="Ventosa A."/>
        </authorList>
    </citation>
    <scope>NUCLEOTIDE SEQUENCE</scope>
    <source>
        <strain evidence="6">S1CR25-10</strain>
    </source>
</reference>
<dbReference type="InterPro" id="IPR022295">
    <property type="entry name" value="Ribosomal_P1_arc"/>
</dbReference>
<keyword evidence="2 4" id="KW-0689">Ribosomal protein</keyword>
<dbReference type="GO" id="GO:0006414">
    <property type="term" value="P:translational elongation"/>
    <property type="evidence" value="ECO:0007669"/>
    <property type="project" value="InterPro"/>
</dbReference>
<dbReference type="PANTHER" id="PTHR45696:SF10">
    <property type="entry name" value="LARGE RIBOSOMAL SUBUNIT PROTEIN P1"/>
    <property type="match status" value="1"/>
</dbReference>
<dbReference type="EMBL" id="JAMQOT010000002">
    <property type="protein sequence ID" value="MDF9745308.1"/>
    <property type="molecule type" value="Genomic_DNA"/>
</dbReference>
<evidence type="ECO:0000313" key="7">
    <source>
        <dbReference type="Proteomes" id="UP001154061"/>
    </source>
</evidence>